<dbReference type="GO" id="GO:0031388">
    <property type="term" value="P:organic acid phosphorylation"/>
    <property type="evidence" value="ECO:0007669"/>
    <property type="project" value="UniProtKB-UniRule"/>
</dbReference>
<dbReference type="SUPFAM" id="SSF110738">
    <property type="entry name" value="Glycerate kinase I"/>
    <property type="match status" value="1"/>
</dbReference>
<dbReference type="PANTHER" id="PTHR21599:SF0">
    <property type="entry name" value="GLYCERATE KINASE"/>
    <property type="match status" value="1"/>
</dbReference>
<gene>
    <name evidence="5" type="ORF">SAMN05216266_102134</name>
</gene>
<dbReference type="PIRSF" id="PIRSF006078">
    <property type="entry name" value="GlxK"/>
    <property type="match status" value="1"/>
</dbReference>
<dbReference type="Proteomes" id="UP000243799">
    <property type="component" value="Unassembled WGS sequence"/>
</dbReference>
<dbReference type="NCBIfam" id="TIGR00045">
    <property type="entry name" value="glycerate kinase"/>
    <property type="match status" value="1"/>
</dbReference>
<comment type="similarity">
    <text evidence="1 4">Belongs to the glycerate kinase type-1 family.</text>
</comment>
<evidence type="ECO:0000256" key="2">
    <source>
        <dbReference type="ARBA" id="ARBA00022679"/>
    </source>
</evidence>
<dbReference type="InterPro" id="IPR004381">
    <property type="entry name" value="Glycerate_kinase"/>
</dbReference>
<dbReference type="Gene3D" id="3.40.50.10350">
    <property type="entry name" value="Glycerate kinase, domain 1"/>
    <property type="match status" value="1"/>
</dbReference>
<organism evidence="5 6">
    <name type="scientific">Amycolatopsis marina</name>
    <dbReference type="NCBI Taxonomy" id="490629"/>
    <lineage>
        <taxon>Bacteria</taxon>
        <taxon>Bacillati</taxon>
        <taxon>Actinomycetota</taxon>
        <taxon>Actinomycetes</taxon>
        <taxon>Pseudonocardiales</taxon>
        <taxon>Pseudonocardiaceae</taxon>
        <taxon>Amycolatopsis</taxon>
    </lineage>
</organism>
<keyword evidence="3 4" id="KW-0418">Kinase</keyword>
<evidence type="ECO:0000313" key="6">
    <source>
        <dbReference type="Proteomes" id="UP000243799"/>
    </source>
</evidence>
<accession>A0A1I0WRB6</accession>
<keyword evidence="6" id="KW-1185">Reference proteome</keyword>
<keyword evidence="2 4" id="KW-0808">Transferase</keyword>
<dbReference type="AlphaFoldDB" id="A0A1I0WRB6"/>
<dbReference type="InterPro" id="IPR018193">
    <property type="entry name" value="Glyc_kinase_flavodox-like_fold"/>
</dbReference>
<name>A0A1I0WRB6_9PSEU</name>
<evidence type="ECO:0000256" key="3">
    <source>
        <dbReference type="ARBA" id="ARBA00022777"/>
    </source>
</evidence>
<dbReference type="STRING" id="490629.SAMN05216266_102134"/>
<evidence type="ECO:0000256" key="1">
    <source>
        <dbReference type="ARBA" id="ARBA00006284"/>
    </source>
</evidence>
<evidence type="ECO:0000313" key="5">
    <source>
        <dbReference type="EMBL" id="SFA90957.1"/>
    </source>
</evidence>
<reference evidence="6" key="1">
    <citation type="submission" date="2016-10" db="EMBL/GenBank/DDBJ databases">
        <authorList>
            <person name="Varghese N."/>
            <person name="Submissions S."/>
        </authorList>
    </citation>
    <scope>NUCLEOTIDE SEQUENCE [LARGE SCALE GENOMIC DNA]</scope>
    <source>
        <strain evidence="6">CGMCC 4.3568</strain>
    </source>
</reference>
<dbReference type="InterPro" id="IPR036129">
    <property type="entry name" value="Glycerate_kinase_sf"/>
</dbReference>
<dbReference type="EMBL" id="FOKG01000002">
    <property type="protein sequence ID" value="SFA90957.1"/>
    <property type="molecule type" value="Genomic_DNA"/>
</dbReference>
<dbReference type="GO" id="GO:0008887">
    <property type="term" value="F:glycerate kinase activity"/>
    <property type="evidence" value="ECO:0007669"/>
    <property type="project" value="UniProtKB-UniRule"/>
</dbReference>
<dbReference type="InterPro" id="IPR018197">
    <property type="entry name" value="Glycerate_kinase_RE-like"/>
</dbReference>
<dbReference type="Pfam" id="PF02595">
    <property type="entry name" value="Gly_kinase"/>
    <property type="match status" value="1"/>
</dbReference>
<sequence length="377" mass="37474">MTTSMRVVVAPDKFKGSLTAVEAARAIGEGVRDVVADAEVRECPVADGGEGTLDVLLAAGGTRVAARVRGPLDASIDAWYVLLDGTAYVESARACGIEHVEPAPDVALAAHTYGVGELVAHALDNGASRIVLTVGGTASTDGGAGMLLALGAVLLDDDGNQVGLGGGALGAVRTVDLAPVRQKLDAAEVRVATDVTNPLLGPEGAAPVFGPQKGAGPDDVEALGRSLTAWSDALVRSGCAPFADIPGGGAGGGVAAGALAGLGARIESGFDLVVDLTGVLAAMNGADLVITGEGSLDRQSLAGKAPAGIAARAGALGIPVLAVAGRVQLEPSDLAAAGIAGSRALIDHAPSLEYATRNAYPLLREQTAELVRCWLSH</sequence>
<dbReference type="PANTHER" id="PTHR21599">
    <property type="entry name" value="GLYCERATE KINASE"/>
    <property type="match status" value="1"/>
</dbReference>
<evidence type="ECO:0000256" key="4">
    <source>
        <dbReference type="PIRNR" id="PIRNR006078"/>
    </source>
</evidence>
<dbReference type="Gene3D" id="3.90.1510.10">
    <property type="entry name" value="Glycerate kinase, domain 2"/>
    <property type="match status" value="1"/>
</dbReference>
<proteinExistence type="inferred from homology"/>
<protein>
    <submittedName>
        <fullName evidence="5">Glycerate kinase</fullName>
    </submittedName>
</protein>